<organism evidence="1 2">
    <name type="scientific">Halteria grandinella</name>
    <dbReference type="NCBI Taxonomy" id="5974"/>
    <lineage>
        <taxon>Eukaryota</taxon>
        <taxon>Sar</taxon>
        <taxon>Alveolata</taxon>
        <taxon>Ciliophora</taxon>
        <taxon>Intramacronucleata</taxon>
        <taxon>Spirotrichea</taxon>
        <taxon>Stichotrichia</taxon>
        <taxon>Sporadotrichida</taxon>
        <taxon>Halteriidae</taxon>
        <taxon>Halteria</taxon>
    </lineage>
</organism>
<dbReference type="AlphaFoldDB" id="A0A8J8NAI2"/>
<evidence type="ECO:0000313" key="1">
    <source>
        <dbReference type="EMBL" id="TNV71352.1"/>
    </source>
</evidence>
<comment type="caution">
    <text evidence="1">The sequence shown here is derived from an EMBL/GenBank/DDBJ whole genome shotgun (WGS) entry which is preliminary data.</text>
</comment>
<protein>
    <submittedName>
        <fullName evidence="1">Uncharacterized protein</fullName>
    </submittedName>
</protein>
<evidence type="ECO:0000313" key="2">
    <source>
        <dbReference type="Proteomes" id="UP000785679"/>
    </source>
</evidence>
<name>A0A8J8NAI2_HALGN</name>
<sequence length="138" mass="15840">MINLHQGVEGSWALMAHNVFVKCCLLLREDCCAISEREITVRLVSTEEFAYQQTNQIYYNYSISRIINFIQTLSKCNPLFATSNRIMMQTMESLKIDTLSTMMTLICLKDNQLEHPLKQAFLALSTKCKACSKESSRI</sequence>
<reference evidence="1" key="1">
    <citation type="submission" date="2019-06" db="EMBL/GenBank/DDBJ databases">
        <authorList>
            <person name="Zheng W."/>
        </authorList>
    </citation>
    <scope>NUCLEOTIDE SEQUENCE</scope>
    <source>
        <strain evidence="1">QDHG01</strain>
    </source>
</reference>
<keyword evidence="2" id="KW-1185">Reference proteome</keyword>
<gene>
    <name evidence="1" type="ORF">FGO68_gene11302</name>
</gene>
<accession>A0A8J8NAI2</accession>
<proteinExistence type="predicted"/>
<dbReference type="EMBL" id="RRYP01029930">
    <property type="protein sequence ID" value="TNV71352.1"/>
    <property type="molecule type" value="Genomic_DNA"/>
</dbReference>
<dbReference type="Proteomes" id="UP000785679">
    <property type="component" value="Unassembled WGS sequence"/>
</dbReference>